<protein>
    <submittedName>
        <fullName evidence="1">Uncharacterized protein</fullName>
    </submittedName>
</protein>
<keyword evidence="2" id="KW-1185">Reference proteome</keyword>
<proteinExistence type="predicted"/>
<dbReference type="Proteomes" id="UP000245207">
    <property type="component" value="Unassembled WGS sequence"/>
</dbReference>
<comment type="caution">
    <text evidence="1">The sequence shown here is derived from an EMBL/GenBank/DDBJ whole genome shotgun (WGS) entry which is preliminary data.</text>
</comment>
<sequence>MGWRLSIDKLPTRVNDIPSVLCPICGECTESVSHLFFERSFVTQVYNRFERWWDLHIPVTRCYQQWLDWFLALRLNKVQKQFLKATFLSLWWHVWCHRNACVFGKIGGEVKTGEYSTKVFDFEHHASTYDTGIICKSEVGRHEHYPYPHATN</sequence>
<accession>A0A2U1PJ12</accession>
<organism evidence="1 2">
    <name type="scientific">Artemisia annua</name>
    <name type="common">Sweet wormwood</name>
    <dbReference type="NCBI Taxonomy" id="35608"/>
    <lineage>
        <taxon>Eukaryota</taxon>
        <taxon>Viridiplantae</taxon>
        <taxon>Streptophyta</taxon>
        <taxon>Embryophyta</taxon>
        <taxon>Tracheophyta</taxon>
        <taxon>Spermatophyta</taxon>
        <taxon>Magnoliopsida</taxon>
        <taxon>eudicotyledons</taxon>
        <taxon>Gunneridae</taxon>
        <taxon>Pentapetalae</taxon>
        <taxon>asterids</taxon>
        <taxon>campanulids</taxon>
        <taxon>Asterales</taxon>
        <taxon>Asteraceae</taxon>
        <taxon>Asteroideae</taxon>
        <taxon>Anthemideae</taxon>
        <taxon>Artemisiinae</taxon>
        <taxon>Artemisia</taxon>
    </lineage>
</organism>
<evidence type="ECO:0000313" key="2">
    <source>
        <dbReference type="Proteomes" id="UP000245207"/>
    </source>
</evidence>
<dbReference type="EMBL" id="PKPP01001091">
    <property type="protein sequence ID" value="PWA85746.1"/>
    <property type="molecule type" value="Genomic_DNA"/>
</dbReference>
<gene>
    <name evidence="1" type="ORF">CTI12_AA147660</name>
</gene>
<name>A0A2U1PJ12_ARTAN</name>
<dbReference type="OrthoDB" id="1748554at2759"/>
<dbReference type="AlphaFoldDB" id="A0A2U1PJ12"/>
<evidence type="ECO:0000313" key="1">
    <source>
        <dbReference type="EMBL" id="PWA85746.1"/>
    </source>
</evidence>
<reference evidence="1 2" key="1">
    <citation type="journal article" date="2018" name="Mol. Plant">
        <title>The genome of Artemisia annua provides insight into the evolution of Asteraceae family and artemisinin biosynthesis.</title>
        <authorList>
            <person name="Shen Q."/>
            <person name="Zhang L."/>
            <person name="Liao Z."/>
            <person name="Wang S."/>
            <person name="Yan T."/>
            <person name="Shi P."/>
            <person name="Liu M."/>
            <person name="Fu X."/>
            <person name="Pan Q."/>
            <person name="Wang Y."/>
            <person name="Lv Z."/>
            <person name="Lu X."/>
            <person name="Zhang F."/>
            <person name="Jiang W."/>
            <person name="Ma Y."/>
            <person name="Chen M."/>
            <person name="Hao X."/>
            <person name="Li L."/>
            <person name="Tang Y."/>
            <person name="Lv G."/>
            <person name="Zhou Y."/>
            <person name="Sun X."/>
            <person name="Brodelius P.E."/>
            <person name="Rose J.K.C."/>
            <person name="Tang K."/>
        </authorList>
    </citation>
    <scope>NUCLEOTIDE SEQUENCE [LARGE SCALE GENOMIC DNA]</scope>
    <source>
        <strain evidence="2">cv. Huhao1</strain>
        <tissue evidence="1">Leaf</tissue>
    </source>
</reference>